<gene>
    <name evidence="4" type="ORF">ZIOFF_064032</name>
</gene>
<keyword evidence="5" id="KW-1185">Reference proteome</keyword>
<keyword evidence="2" id="KW-0677">Repeat</keyword>
<feature type="compositionally biased region" description="Acidic residues" evidence="3">
    <location>
        <begin position="8"/>
        <end position="17"/>
    </location>
</feature>
<dbReference type="PANTHER" id="PTHR46093">
    <property type="entry name" value="ACYL-COA-BINDING DOMAIN-CONTAINING PROTEIN 5"/>
    <property type="match status" value="1"/>
</dbReference>
<comment type="caution">
    <text evidence="4">The sequence shown here is derived from an EMBL/GenBank/DDBJ whole genome shotgun (WGS) entry which is preliminary data.</text>
</comment>
<dbReference type="InterPro" id="IPR006652">
    <property type="entry name" value="Kelch_1"/>
</dbReference>
<name>A0A8J5EEU8_ZINOF</name>
<reference evidence="4 5" key="1">
    <citation type="submission" date="2020-08" db="EMBL/GenBank/DDBJ databases">
        <title>Plant Genome Project.</title>
        <authorList>
            <person name="Zhang R.-G."/>
        </authorList>
    </citation>
    <scope>NUCLEOTIDE SEQUENCE [LARGE SCALE GENOMIC DNA]</scope>
    <source>
        <tissue evidence="4">Rhizome</tissue>
    </source>
</reference>
<evidence type="ECO:0000256" key="3">
    <source>
        <dbReference type="SAM" id="MobiDB-lite"/>
    </source>
</evidence>
<dbReference type="PANTHER" id="PTHR46093:SF18">
    <property type="entry name" value="FIBRONECTIN TYPE-III DOMAIN-CONTAINING PROTEIN"/>
    <property type="match status" value="1"/>
</dbReference>
<keyword evidence="1" id="KW-0880">Kelch repeat</keyword>
<accession>A0A8J5EEU8</accession>
<protein>
    <submittedName>
        <fullName evidence="4">Uncharacterized protein</fullName>
    </submittedName>
</protein>
<dbReference type="Pfam" id="PF01344">
    <property type="entry name" value="Kelch_1"/>
    <property type="match status" value="1"/>
</dbReference>
<dbReference type="InterPro" id="IPR015915">
    <property type="entry name" value="Kelch-typ_b-propeller"/>
</dbReference>
<proteinExistence type="predicted"/>
<feature type="compositionally biased region" description="Low complexity" evidence="3">
    <location>
        <begin position="532"/>
        <end position="547"/>
    </location>
</feature>
<organism evidence="4 5">
    <name type="scientific">Zingiber officinale</name>
    <name type="common">Ginger</name>
    <name type="synonym">Amomum zingiber</name>
    <dbReference type="NCBI Taxonomy" id="94328"/>
    <lineage>
        <taxon>Eukaryota</taxon>
        <taxon>Viridiplantae</taxon>
        <taxon>Streptophyta</taxon>
        <taxon>Embryophyta</taxon>
        <taxon>Tracheophyta</taxon>
        <taxon>Spermatophyta</taxon>
        <taxon>Magnoliopsida</taxon>
        <taxon>Liliopsida</taxon>
        <taxon>Zingiberales</taxon>
        <taxon>Zingiberaceae</taxon>
        <taxon>Zingiber</taxon>
    </lineage>
</organism>
<dbReference type="AlphaFoldDB" id="A0A8J5EEU8"/>
<evidence type="ECO:0000256" key="1">
    <source>
        <dbReference type="ARBA" id="ARBA00022441"/>
    </source>
</evidence>
<dbReference type="Gene3D" id="2.120.10.80">
    <property type="entry name" value="Kelch-type beta propeller"/>
    <property type="match status" value="2"/>
</dbReference>
<dbReference type="SMART" id="SM00612">
    <property type="entry name" value="Kelch"/>
    <property type="match status" value="4"/>
</dbReference>
<evidence type="ECO:0000313" key="5">
    <source>
        <dbReference type="Proteomes" id="UP000734854"/>
    </source>
</evidence>
<feature type="region of interest" description="Disordered" evidence="3">
    <location>
        <begin position="1"/>
        <end position="22"/>
    </location>
</feature>
<feature type="region of interest" description="Disordered" evidence="3">
    <location>
        <begin position="34"/>
        <end position="65"/>
    </location>
</feature>
<dbReference type="SUPFAM" id="SSF117281">
    <property type="entry name" value="Kelch motif"/>
    <property type="match status" value="1"/>
</dbReference>
<evidence type="ECO:0000313" key="4">
    <source>
        <dbReference type="EMBL" id="KAG6474817.1"/>
    </source>
</evidence>
<sequence>MGPAGDGGSEEEEEEGVEPAIMWLKPAIRKKLAVRPEEKAAPNTDHDLPPPLTRRPIPNDQSYGSGSVATTYSPPLCPSYQIPCVSRDVLHAVFLCLGSACLLACAVDGAAGFLSFSVSCTQLSGEEESEGGEMGSRGVEAVKRRKAMWLYPKVPGFNPPERWGHSVCFFDGAVYVFGGCCGGMHFSDVLALNLETMSWSSLVTTGQKPGSRDSHSVALAGHKMVVFGGTNGTKKVNDLHILDLRTKEWSKPNCVGTQPSPRESHTATVIGDEKLLIFGGSGEGEANYLNDVFILDLKNMRWSSPAVKGEPPAPRDSHTATAIRNKILVYGGDCGDHYHGEVDVLNMDTMAWSRLEVKGSSPGVRAGHAAVSIGTKAYIIGGVGDKQYYSDVWVLDTMTRSWSQLDIVGQQPQGRFSHAAVVINADIAIYGGCGEDERPLNELIILQSGFEHPNGRYNVSMCKTFGTHWIQEKRKFLRTDHVVSQLFLYKQSTDVDSINPLICDLEDMDAKRRKTTGAKVLEIDLEQEEHSLSLSQHSSPSQSDQEQNIQKLPTSATGSILHAQLVAHMQPYNQTEAVKMIHRNGQETHFLGSNEALRQLKTKQFLRSALPPRQECPTQGAEQKSQLRPLFAPLVGIKHDNYIECKLAYEQIMLLMVMQNLQIGAEVRGTVDGAFDSGYLMTANVNGQLFRGVLFAPVPVVAAPRPAINSQGMACSATVFQHPSAPHAIPIHARPPRQAMACGLPDCSLAMKQVKAVNAQPMKTKNDLQDVVLTLGGPGGSVSQSRQ</sequence>
<feature type="compositionally biased region" description="Basic and acidic residues" evidence="3">
    <location>
        <begin position="34"/>
        <end position="48"/>
    </location>
</feature>
<feature type="region of interest" description="Disordered" evidence="3">
    <location>
        <begin position="529"/>
        <end position="551"/>
    </location>
</feature>
<evidence type="ECO:0000256" key="2">
    <source>
        <dbReference type="ARBA" id="ARBA00022737"/>
    </source>
</evidence>
<dbReference type="Pfam" id="PF24681">
    <property type="entry name" value="Kelch_KLHDC2_KLHL20_DRC7"/>
    <property type="match status" value="1"/>
</dbReference>
<dbReference type="Proteomes" id="UP000734854">
    <property type="component" value="Unassembled WGS sequence"/>
</dbReference>
<dbReference type="EMBL" id="JACMSC010000018">
    <property type="protein sequence ID" value="KAG6474817.1"/>
    <property type="molecule type" value="Genomic_DNA"/>
</dbReference>